<reference evidence="16 17" key="1">
    <citation type="journal article" date="2019" name="Int. J. Syst. Evol. Microbiol.">
        <title>The Global Catalogue of Microorganisms (GCM) 10K type strain sequencing project: providing services to taxonomists for standard genome sequencing and annotation.</title>
        <authorList>
            <consortium name="The Broad Institute Genomics Platform"/>
            <consortium name="The Broad Institute Genome Sequencing Center for Infectious Disease"/>
            <person name="Wu L."/>
            <person name="Ma J."/>
        </authorList>
    </citation>
    <scope>NUCLEOTIDE SEQUENCE [LARGE SCALE GENOMIC DNA]</scope>
    <source>
        <strain evidence="16 17">JCM 14560</strain>
    </source>
</reference>
<dbReference type="Pfam" id="PF01752">
    <property type="entry name" value="Peptidase_M9"/>
    <property type="match status" value="1"/>
</dbReference>
<feature type="region of interest" description="Disordered" evidence="13">
    <location>
        <begin position="45"/>
        <end position="88"/>
    </location>
</feature>
<comment type="catalytic activity">
    <reaction evidence="1">
        <text>Digestion of native collagen in the triple helical region at Xaa-|-Gly bonds. With synthetic peptides, a preference is shown for Gly at P3 and P1', Pro and Ala at P2 and P2', and hydroxyproline, Ala or Arg at P3'.</text>
        <dbReference type="EC" id="3.4.24.3"/>
    </reaction>
</comment>
<evidence type="ECO:0000256" key="14">
    <source>
        <dbReference type="SAM" id="SignalP"/>
    </source>
</evidence>
<evidence type="ECO:0000313" key="17">
    <source>
        <dbReference type="Proteomes" id="UP001422759"/>
    </source>
</evidence>
<evidence type="ECO:0000259" key="15">
    <source>
        <dbReference type="Pfam" id="PF08453"/>
    </source>
</evidence>
<dbReference type="InterPro" id="IPR006311">
    <property type="entry name" value="TAT_signal"/>
</dbReference>
<dbReference type="EC" id="3.4.24.3" evidence="4"/>
<dbReference type="RefSeq" id="WP_344465907.1">
    <property type="nucleotide sequence ID" value="NZ_BAAANT010000018.1"/>
</dbReference>
<comment type="subcellular location">
    <subcellularLocation>
        <location evidence="3">Secreted</location>
    </subcellularLocation>
</comment>
<keyword evidence="6" id="KW-0645">Protease</keyword>
<sequence>MSTPRTARRVLIATALAASLTLPAVQSAQALAPAAVTAAPHAATTAATATTPDPTGYDDTADVGSADVVPGGAAPGPGGGSNNNVHGVPGLMPARIGAPGPNATTAAPNAPLAVSAAGVPCTVDAFSALTPQQLVTFLGDPAITVDGCLRNVIWNWDARLAPAMDAAHIQAVANAIVARSAAEGGTGGQHLYEMWTYLQAVAYLAWGNPAISVDAPATQAALQQAVTAYGASAHAFDPTTLAGNTLREVLITGGITGLRQHQLPLIKKVLAMFAPGSAVTGDPGWGNAAFGALNANYLGIANNDPAFEAAVTADPSYVAAFRAFAGYGHLTGTANAWVARDAMGEYGRFGQVPALKSAVTADLGNVFTQVATVFGAWSDPWVKLAGWLNTYGLCRQYNVCTTDIEARLFPYTYKYDNGAVEVHTALDKATVDQMYYASKQVKTQYFRVLGTDVPLAGDVNSTLHIHLYASRSDYEVYHPLLTGMSTNNGGIYIEQGATFYTYQRRVPQDSTLTLEELFRHEYTHYLNGRWAIPGYFGDPRWYAGDMLTAMDEGTAEFFDGSTRDQGILVRKSLVAKLAQDEAAGIPRMTVSELLHAKYTDTPAFHFYNYAGTFFEFLWQSHPSLIREMYGYQRADDPAGFDAWRTRLGNDAGLQAAYYAFLDAQIENVDGLYVPSTSFTANGSLQYAYPAEVQAAFAKATANTPSCVDNGDWANKPMRFVCTGQITANLSNSGNPDQVFKDMSGTVDYFVLQRTKGVANNLDDMNCYFGPVNVWPTGRAGTSNYTCEGPLRR</sequence>
<evidence type="ECO:0000256" key="10">
    <source>
        <dbReference type="ARBA" id="ARBA00022833"/>
    </source>
</evidence>
<keyword evidence="9" id="KW-0378">Hydrolase</keyword>
<evidence type="ECO:0000256" key="5">
    <source>
        <dbReference type="ARBA" id="ARBA00022525"/>
    </source>
</evidence>
<evidence type="ECO:0000256" key="4">
    <source>
        <dbReference type="ARBA" id="ARBA00012653"/>
    </source>
</evidence>
<evidence type="ECO:0000256" key="3">
    <source>
        <dbReference type="ARBA" id="ARBA00004613"/>
    </source>
</evidence>
<keyword evidence="10" id="KW-0862">Zinc</keyword>
<name>A0ABN2ZQD8_9ACTN</name>
<evidence type="ECO:0000256" key="2">
    <source>
        <dbReference type="ARBA" id="ARBA00001947"/>
    </source>
</evidence>
<evidence type="ECO:0000256" key="11">
    <source>
        <dbReference type="ARBA" id="ARBA00023049"/>
    </source>
</evidence>
<evidence type="ECO:0000256" key="1">
    <source>
        <dbReference type="ARBA" id="ARBA00000424"/>
    </source>
</evidence>
<comment type="caution">
    <text evidence="16">The sequence shown here is derived from an EMBL/GenBank/DDBJ whole genome shotgun (WGS) entry which is preliminary data.</text>
</comment>
<evidence type="ECO:0000256" key="7">
    <source>
        <dbReference type="ARBA" id="ARBA00022723"/>
    </source>
</evidence>
<dbReference type="PRINTS" id="PR00931">
    <property type="entry name" value="MICOLLPTASE"/>
</dbReference>
<dbReference type="PROSITE" id="PS51318">
    <property type="entry name" value="TAT"/>
    <property type="match status" value="1"/>
</dbReference>
<comment type="cofactor">
    <cofactor evidence="2">
        <name>Zn(2+)</name>
        <dbReference type="ChEBI" id="CHEBI:29105"/>
    </cofactor>
</comment>
<feature type="chain" id="PRO_5045862274" description="microbial collagenase" evidence="14">
    <location>
        <begin position="31"/>
        <end position="792"/>
    </location>
</feature>
<protein>
    <recommendedName>
        <fullName evidence="4">microbial collagenase</fullName>
        <ecNumber evidence="4">3.4.24.3</ecNumber>
    </recommendedName>
</protein>
<dbReference type="InterPro" id="IPR002169">
    <property type="entry name" value="Peptidase_M9A/M9B"/>
</dbReference>
<evidence type="ECO:0000313" key="16">
    <source>
        <dbReference type="EMBL" id="GAA2145776.1"/>
    </source>
</evidence>
<dbReference type="Gene3D" id="1.10.390.20">
    <property type="match status" value="1"/>
</dbReference>
<keyword evidence="12" id="KW-0865">Zymogen</keyword>
<dbReference type="Gene3D" id="3.40.30.160">
    <property type="entry name" value="Collagenase ColT, N-terminal domain"/>
    <property type="match status" value="1"/>
</dbReference>
<feature type="signal peptide" evidence="14">
    <location>
        <begin position="1"/>
        <end position="30"/>
    </location>
</feature>
<evidence type="ECO:0000256" key="12">
    <source>
        <dbReference type="ARBA" id="ARBA00023145"/>
    </source>
</evidence>
<keyword evidence="17" id="KW-1185">Reference proteome</keyword>
<dbReference type="EMBL" id="BAAANT010000018">
    <property type="protein sequence ID" value="GAA2145776.1"/>
    <property type="molecule type" value="Genomic_DNA"/>
</dbReference>
<dbReference type="PANTHER" id="PTHR13062:SF9">
    <property type="entry name" value="MICROBIAL COLLAGENASE"/>
    <property type="match status" value="1"/>
</dbReference>
<dbReference type="InterPro" id="IPR013661">
    <property type="entry name" value="Peptidase_M9_N_dom"/>
</dbReference>
<gene>
    <name evidence="16" type="ORF">GCM10009760_34790</name>
</gene>
<evidence type="ECO:0000256" key="8">
    <source>
        <dbReference type="ARBA" id="ARBA00022729"/>
    </source>
</evidence>
<dbReference type="Pfam" id="PF08453">
    <property type="entry name" value="Peptidase_M9_N"/>
    <property type="match status" value="1"/>
</dbReference>
<organism evidence="16 17">
    <name type="scientific">Kitasatospora kazusensis</name>
    <dbReference type="NCBI Taxonomy" id="407974"/>
    <lineage>
        <taxon>Bacteria</taxon>
        <taxon>Bacillati</taxon>
        <taxon>Actinomycetota</taxon>
        <taxon>Actinomycetes</taxon>
        <taxon>Kitasatosporales</taxon>
        <taxon>Streptomycetaceae</taxon>
        <taxon>Kitasatospora</taxon>
    </lineage>
</organism>
<feature type="domain" description="Peptidase M9 collagenase N-terminal" evidence="15">
    <location>
        <begin position="121"/>
        <end position="274"/>
    </location>
</feature>
<proteinExistence type="predicted"/>
<dbReference type="Proteomes" id="UP001422759">
    <property type="component" value="Unassembled WGS sequence"/>
</dbReference>
<keyword evidence="7" id="KW-0479">Metal-binding</keyword>
<keyword evidence="11" id="KW-0482">Metalloprotease</keyword>
<evidence type="ECO:0000256" key="13">
    <source>
        <dbReference type="SAM" id="MobiDB-lite"/>
    </source>
</evidence>
<evidence type="ECO:0000256" key="6">
    <source>
        <dbReference type="ARBA" id="ARBA00022670"/>
    </source>
</evidence>
<keyword evidence="5" id="KW-0964">Secreted</keyword>
<accession>A0ABN2ZQD8</accession>
<feature type="compositionally biased region" description="Low complexity" evidence="13">
    <location>
        <begin position="45"/>
        <end position="72"/>
    </location>
</feature>
<dbReference type="PANTHER" id="PTHR13062">
    <property type="entry name" value="COLLAGENASE"/>
    <property type="match status" value="1"/>
</dbReference>
<evidence type="ECO:0000256" key="9">
    <source>
        <dbReference type="ARBA" id="ARBA00022801"/>
    </source>
</evidence>
<keyword evidence="8 14" id="KW-0732">Signal</keyword>